<sequence length="501" mass="55871">MNTYRYILFSLLLSLGLFSSCFDDKGNYDYKEIGEAVIKAIPGVTDNGDKLVCLENDVIRLTPEVEFKAGTSASDYEFIWFRYPKNPAGQSGHYEQADTLAMTQNLEYKVINTPREYWLVYKVRNKVTGALTEQKFEFIISAISGWMVLDENASGKADIQVIRDKDIVDGGDGRIVKDYFSFNNEGKKMENARFMAICPFSSRANLYVYSDAGAYILDMSTYKEKADSYTDLFSSTVTLDQINPQAEHYDIYGGNVEVLVNNYKIYTVAYRMMGQTQFVAASGVYDYTAAPAIAPIRINGSANSAALFDTKNNRFITVGTWGSITAPVSTGGAFNTGAIDPALKFVCMGEGKDGETCMVMRKEDSGEPYLFRASFVETDPVALTSDNLNGLKDMGVSKYYAFGTRGNFMFYATDSKVYTWRYGSESASEFMTVGEGEKIVQIKMYTNVSDATFNGKILFVATQKGNEGKVYKVVFNEMSGVAESSPVEYTGFNIIKDMYYR</sequence>
<organism evidence="2 3">
    <name type="scientific">Butyricimonas faecihominis</name>
    <dbReference type="NCBI Taxonomy" id="1472416"/>
    <lineage>
        <taxon>Bacteria</taxon>
        <taxon>Pseudomonadati</taxon>
        <taxon>Bacteroidota</taxon>
        <taxon>Bacteroidia</taxon>
        <taxon>Bacteroidales</taxon>
        <taxon>Odoribacteraceae</taxon>
        <taxon>Butyricimonas</taxon>
    </lineage>
</organism>
<dbReference type="OrthoDB" id="618659at2"/>
<dbReference type="GeneID" id="93102787"/>
<evidence type="ECO:0000256" key="1">
    <source>
        <dbReference type="SAM" id="SignalP"/>
    </source>
</evidence>
<dbReference type="EMBL" id="JACIES010000006">
    <property type="protein sequence ID" value="MBB4026737.1"/>
    <property type="molecule type" value="Genomic_DNA"/>
</dbReference>
<dbReference type="RefSeq" id="WP_151411716.1">
    <property type="nucleotide sequence ID" value="NZ_AP028155.1"/>
</dbReference>
<dbReference type="Proteomes" id="UP000546007">
    <property type="component" value="Unassembled WGS sequence"/>
</dbReference>
<feature type="signal peptide" evidence="1">
    <location>
        <begin position="1"/>
        <end position="19"/>
    </location>
</feature>
<comment type="caution">
    <text evidence="2">The sequence shown here is derived from an EMBL/GenBank/DDBJ whole genome shotgun (WGS) entry which is preliminary data.</text>
</comment>
<protein>
    <submittedName>
        <fullName evidence="2">Uncharacterized protein</fullName>
    </submittedName>
</protein>
<dbReference type="AlphaFoldDB" id="A0A7W6MZD2"/>
<keyword evidence="1" id="KW-0732">Signal</keyword>
<feature type="chain" id="PRO_5030701645" evidence="1">
    <location>
        <begin position="20"/>
        <end position="501"/>
    </location>
</feature>
<proteinExistence type="predicted"/>
<gene>
    <name evidence="2" type="ORF">GGR14_002538</name>
</gene>
<dbReference type="InterPro" id="IPR032183">
    <property type="entry name" value="PKD-like"/>
</dbReference>
<dbReference type="Pfam" id="PF16407">
    <property type="entry name" value="PKD_2"/>
    <property type="match status" value="1"/>
</dbReference>
<evidence type="ECO:0000313" key="2">
    <source>
        <dbReference type="EMBL" id="MBB4026737.1"/>
    </source>
</evidence>
<keyword evidence="3" id="KW-1185">Reference proteome</keyword>
<accession>A0A7W6MZD2</accession>
<name>A0A7W6MZD2_9BACT</name>
<reference evidence="2 3" key="1">
    <citation type="submission" date="2020-08" db="EMBL/GenBank/DDBJ databases">
        <title>Genomic Encyclopedia of Type Strains, Phase IV (KMG-IV): sequencing the most valuable type-strain genomes for metagenomic binning, comparative biology and taxonomic classification.</title>
        <authorList>
            <person name="Goeker M."/>
        </authorList>
    </citation>
    <scope>NUCLEOTIDE SEQUENCE [LARGE SCALE GENOMIC DNA]</scope>
    <source>
        <strain evidence="2 3">DSM 105721</strain>
    </source>
</reference>
<dbReference type="PROSITE" id="PS51257">
    <property type="entry name" value="PROKAR_LIPOPROTEIN"/>
    <property type="match status" value="1"/>
</dbReference>
<evidence type="ECO:0000313" key="3">
    <source>
        <dbReference type="Proteomes" id="UP000546007"/>
    </source>
</evidence>